<dbReference type="Gene3D" id="1.10.150.130">
    <property type="match status" value="1"/>
</dbReference>
<gene>
    <name evidence="8" type="ORF">VAS14_16147</name>
</gene>
<feature type="domain" description="Core-binding (CB)" evidence="7">
    <location>
        <begin position="22"/>
        <end position="119"/>
    </location>
</feature>
<evidence type="ECO:0000313" key="9">
    <source>
        <dbReference type="Proteomes" id="UP000001603"/>
    </source>
</evidence>
<reference evidence="8 9" key="1">
    <citation type="journal article" date="2009" name="Proc. Natl. Acad. Sci. U.S.A.">
        <title>The genomic basis of trophic strategy in marine bacteria.</title>
        <authorList>
            <person name="Lauro F.M."/>
            <person name="McDougald D."/>
            <person name="Thomas T."/>
            <person name="Williams T.J."/>
            <person name="Egan S."/>
            <person name="Rice S."/>
            <person name="DeMaere M.Z."/>
            <person name="Ting L."/>
            <person name="Ertan H."/>
            <person name="Johnson J."/>
            <person name="Ferriera S."/>
            <person name="Lapidus A."/>
            <person name="Anderson I."/>
            <person name="Kyrpides N."/>
            <person name="Munk A.C."/>
            <person name="Detter C."/>
            <person name="Han C.S."/>
            <person name="Brown M.V."/>
            <person name="Robb F.T."/>
            <person name="Kjelleberg S."/>
            <person name="Cavicchioli R."/>
        </authorList>
    </citation>
    <scope>NUCLEOTIDE SEQUENCE [LARGE SCALE GENOMIC DNA]</scope>
    <source>
        <strain evidence="8 9">S14</strain>
    </source>
</reference>
<evidence type="ECO:0000256" key="5">
    <source>
        <dbReference type="PROSITE-ProRule" id="PRU01248"/>
    </source>
</evidence>
<dbReference type="GO" id="GO:0015074">
    <property type="term" value="P:DNA integration"/>
    <property type="evidence" value="ECO:0007669"/>
    <property type="project" value="UniProtKB-KW"/>
</dbReference>
<keyword evidence="2" id="KW-0229">DNA integration</keyword>
<evidence type="ECO:0000256" key="4">
    <source>
        <dbReference type="ARBA" id="ARBA00023172"/>
    </source>
</evidence>
<dbReference type="EMBL" id="AAOJ01000008">
    <property type="protein sequence ID" value="EAS63329.1"/>
    <property type="molecule type" value="Genomic_DNA"/>
</dbReference>
<dbReference type="RefSeq" id="WP_005366885.1">
    <property type="nucleotide sequence ID" value="NZ_CH902599.1"/>
</dbReference>
<keyword evidence="3 5" id="KW-0238">DNA-binding</keyword>
<evidence type="ECO:0000259" key="7">
    <source>
        <dbReference type="PROSITE" id="PS51900"/>
    </source>
</evidence>
<dbReference type="eggNOG" id="COG4974">
    <property type="taxonomic scope" value="Bacteria"/>
</dbReference>
<comment type="caution">
    <text evidence="8">The sequence shown here is derived from an EMBL/GenBank/DDBJ whole genome shotgun (WGS) entry which is preliminary data.</text>
</comment>
<dbReference type="PANTHER" id="PTHR30349">
    <property type="entry name" value="PHAGE INTEGRASE-RELATED"/>
    <property type="match status" value="1"/>
</dbReference>
<dbReference type="HOGENOM" id="CLU_027562_9_6_6"/>
<dbReference type="InterPro" id="IPR044068">
    <property type="entry name" value="CB"/>
</dbReference>
<dbReference type="InterPro" id="IPR050090">
    <property type="entry name" value="Tyrosine_recombinase_XerCD"/>
</dbReference>
<accession>Q1ZMB1</accession>
<dbReference type="Proteomes" id="UP000001603">
    <property type="component" value="Unassembled WGS sequence"/>
</dbReference>
<evidence type="ECO:0000256" key="2">
    <source>
        <dbReference type="ARBA" id="ARBA00022908"/>
    </source>
</evidence>
<dbReference type="GO" id="GO:0006310">
    <property type="term" value="P:DNA recombination"/>
    <property type="evidence" value="ECO:0007669"/>
    <property type="project" value="UniProtKB-KW"/>
</dbReference>
<protein>
    <submittedName>
        <fullName evidence="8">Tn554, transposase A</fullName>
    </submittedName>
</protein>
<evidence type="ECO:0000259" key="6">
    <source>
        <dbReference type="PROSITE" id="PS51898"/>
    </source>
</evidence>
<evidence type="ECO:0000256" key="1">
    <source>
        <dbReference type="ARBA" id="ARBA00008857"/>
    </source>
</evidence>
<dbReference type="InterPro" id="IPR004107">
    <property type="entry name" value="Integrase_SAM-like_N"/>
</dbReference>
<dbReference type="Pfam" id="PF00589">
    <property type="entry name" value="Phage_integrase"/>
    <property type="match status" value="1"/>
</dbReference>
<dbReference type="Gene3D" id="1.10.443.10">
    <property type="entry name" value="Intergrase catalytic core"/>
    <property type="match status" value="1"/>
</dbReference>
<keyword evidence="4" id="KW-0233">DNA recombination</keyword>
<comment type="similarity">
    <text evidence="1">Belongs to the 'phage' integrase family.</text>
</comment>
<name>Q1ZMB1_PHOAS</name>
<dbReference type="InterPro" id="IPR010998">
    <property type="entry name" value="Integrase_recombinase_N"/>
</dbReference>
<dbReference type="InterPro" id="IPR011010">
    <property type="entry name" value="DNA_brk_join_enz"/>
</dbReference>
<feature type="domain" description="Tyr recombinase" evidence="6">
    <location>
        <begin position="164"/>
        <end position="351"/>
    </location>
</feature>
<dbReference type="InterPro" id="IPR013762">
    <property type="entry name" value="Integrase-like_cat_sf"/>
</dbReference>
<evidence type="ECO:0000313" key="8">
    <source>
        <dbReference type="EMBL" id="EAS63329.1"/>
    </source>
</evidence>
<evidence type="ECO:0000256" key="3">
    <source>
        <dbReference type="ARBA" id="ARBA00023125"/>
    </source>
</evidence>
<organism evidence="8 9">
    <name type="scientific">Photobacterium angustum (strain S14 / CCUG 15956)</name>
    <name type="common">Vibrio sp. (strain S14 / CCUG 15956)</name>
    <dbReference type="NCBI Taxonomy" id="314292"/>
    <lineage>
        <taxon>Bacteria</taxon>
        <taxon>Pseudomonadati</taxon>
        <taxon>Pseudomonadota</taxon>
        <taxon>Gammaproteobacteria</taxon>
        <taxon>Vibrionales</taxon>
        <taxon>Vibrionaceae</taxon>
        <taxon>Photobacterium</taxon>
    </lineage>
</organism>
<dbReference type="SUPFAM" id="SSF56349">
    <property type="entry name" value="DNA breaking-rejoining enzymes"/>
    <property type="match status" value="1"/>
</dbReference>
<dbReference type="Pfam" id="PF02899">
    <property type="entry name" value="Phage_int_SAM_1"/>
    <property type="match status" value="1"/>
</dbReference>
<dbReference type="OrthoDB" id="9801717at2"/>
<dbReference type="PANTHER" id="PTHR30349:SF41">
    <property type="entry name" value="INTEGRASE_RECOMBINASE PROTEIN MJ0367-RELATED"/>
    <property type="match status" value="1"/>
</dbReference>
<sequence length="359" mass="41240">MKVQKVVKPDNQISWLVLDDKFKPVAPILEFTKFLEATDKSPNTIKAYSHHLKLYWQFLTQDDISWTDICIEDLANFIRWLQSGDQDGVISIVKRDAKRTNKTINLIMAAVSAFYDYHSRSGKVADLKIYRDGAFSGKYKSFLHHITSGKSIQSRVLKLKEPKRGLKTLTKPQVQQVIEACNNLRDKFIICLMYETGMRIGQVLGLRHEDIKSGDNQIAIRFRSNNENNARSKSREDNLVDVSSSIVSLYTDYFIHEYGEVESDYVFVNLWDGEIGAPMKYGSVITLFKRISKKTGIDVTPHIFRHTHATELLRAGWDLAYIQKRLGHSDIQTTANIYAHLSSDDMKKELAKFRGEKCH</sequence>
<proteinExistence type="inferred from homology"/>
<dbReference type="PROSITE" id="PS51898">
    <property type="entry name" value="TYR_RECOMBINASE"/>
    <property type="match status" value="1"/>
</dbReference>
<dbReference type="InterPro" id="IPR002104">
    <property type="entry name" value="Integrase_catalytic"/>
</dbReference>
<dbReference type="GO" id="GO:0003677">
    <property type="term" value="F:DNA binding"/>
    <property type="evidence" value="ECO:0007669"/>
    <property type="project" value="UniProtKB-UniRule"/>
</dbReference>
<dbReference type="PROSITE" id="PS51900">
    <property type="entry name" value="CB"/>
    <property type="match status" value="1"/>
</dbReference>
<dbReference type="AlphaFoldDB" id="Q1ZMB1"/>